<reference evidence="1 2" key="1">
    <citation type="submission" date="2018-03" db="EMBL/GenBank/DDBJ databases">
        <title>Whole genome sequencing of Histamine producing bacteria.</title>
        <authorList>
            <person name="Butler K."/>
        </authorList>
    </citation>
    <scope>NUCLEOTIDE SEQUENCE [LARGE SCALE GENOMIC DNA]</scope>
    <source>
        <strain evidence="1 2">Res.4.1</strain>
    </source>
</reference>
<dbReference type="Proteomes" id="UP000240530">
    <property type="component" value="Unassembled WGS sequence"/>
</dbReference>
<dbReference type="RefSeq" id="WP_107185148.1">
    <property type="nucleotide sequence ID" value="NZ_PYNS01000011.1"/>
</dbReference>
<dbReference type="AlphaFoldDB" id="A0A2T3KUX3"/>
<organism evidence="1 2">
    <name type="scientific">Photobacterium leiognathi subsp. mandapamensis</name>
    <name type="common">Photobacterium mandapamensis</name>
    <dbReference type="NCBI Taxonomy" id="48408"/>
    <lineage>
        <taxon>Bacteria</taxon>
        <taxon>Pseudomonadati</taxon>
        <taxon>Pseudomonadota</taxon>
        <taxon>Gammaproteobacteria</taxon>
        <taxon>Vibrionales</taxon>
        <taxon>Vibrionaceae</taxon>
        <taxon>Photobacterium</taxon>
    </lineage>
</organism>
<dbReference type="EMBL" id="PYNS01000011">
    <property type="protein sequence ID" value="PSV10642.1"/>
    <property type="molecule type" value="Genomic_DNA"/>
</dbReference>
<proteinExistence type="predicted"/>
<name>A0A2T3KUX3_PHOLD</name>
<evidence type="ECO:0008006" key="3">
    <source>
        <dbReference type="Google" id="ProtNLM"/>
    </source>
</evidence>
<sequence length="327" mass="38332">MNYYICHNQYTLIIALCFLTEKDNGYLIFSPDSKQEINEDALNTIARKHNFCYIIDYDFHKVVSNNKTRWRVKGLFKYKKYDDIIKNISSDDMLFVFNDEVKVSRYFIDKTKSYSLIQEGMANYLCFNKWNKLKNIFLNLIPICRPIPFPLGRSSKCLKVIYTENKKSLIPNDIANKAIIKNVNFKRLDFIDLDALFFNCLKITSCDVIIITQPINDYGISVEDKINIYKLIENKLTKKGFISVLKIHPRENKDIYSSFLNVSYGYPLELIKFISPEIKTISLFSSSNLGFRDIRVFNSPDDFELNMKKLSLSKLESTIKRVIDDNF</sequence>
<dbReference type="Pfam" id="PF07388">
    <property type="entry name" value="A-2_8-polyST"/>
    <property type="match status" value="1"/>
</dbReference>
<protein>
    <recommendedName>
        <fullName evidence="3">Lipooligosaccharide sialyltransferase</fullName>
    </recommendedName>
</protein>
<evidence type="ECO:0000313" key="2">
    <source>
        <dbReference type="Proteomes" id="UP000240530"/>
    </source>
</evidence>
<accession>A0A2T3KUX3</accession>
<comment type="caution">
    <text evidence="1">The sequence shown here is derived from an EMBL/GenBank/DDBJ whole genome shotgun (WGS) entry which is preliminary data.</text>
</comment>
<evidence type="ECO:0000313" key="1">
    <source>
        <dbReference type="EMBL" id="PSV10642.1"/>
    </source>
</evidence>
<gene>
    <name evidence="1" type="ORF">C0W93_11580</name>
</gene>
<dbReference type="InterPro" id="IPR010866">
    <property type="entry name" value="A-2_8-polyST"/>
</dbReference>